<keyword evidence="4 5" id="KW-0472">Membrane</keyword>
<evidence type="ECO:0000256" key="3">
    <source>
        <dbReference type="ARBA" id="ARBA00022989"/>
    </source>
</evidence>
<comment type="caution">
    <text evidence="6">The sequence shown here is derived from an EMBL/GenBank/DDBJ whole genome shotgun (WGS) entry which is preliminary data.</text>
</comment>
<comment type="subcellular location">
    <subcellularLocation>
        <location evidence="1">Membrane</location>
        <topology evidence="1">Multi-pass membrane protein</topology>
    </subcellularLocation>
</comment>
<evidence type="ECO:0000256" key="5">
    <source>
        <dbReference type="SAM" id="Phobius"/>
    </source>
</evidence>
<reference evidence="6" key="1">
    <citation type="submission" date="2021-05" db="EMBL/GenBank/DDBJ databases">
        <title>Novel Bacillus species.</title>
        <authorList>
            <person name="Liu G."/>
        </authorList>
    </citation>
    <scope>NUCLEOTIDE SEQUENCE</scope>
    <source>
        <strain evidence="6">FJAT-49825</strain>
    </source>
</reference>
<dbReference type="EMBL" id="JAGYPF010000004">
    <property type="protein sequence ID" value="MBS4215132.1"/>
    <property type="molecule type" value="Genomic_DNA"/>
</dbReference>
<dbReference type="PANTHER" id="PTHR30249">
    <property type="entry name" value="PUTATIVE SEROTONIN TRANSPORTER"/>
    <property type="match status" value="1"/>
</dbReference>
<dbReference type="Proteomes" id="UP000679749">
    <property type="component" value="Unassembled WGS sequence"/>
</dbReference>
<evidence type="ECO:0000313" key="7">
    <source>
        <dbReference type="Proteomes" id="UP000679749"/>
    </source>
</evidence>
<feature type="transmembrane region" description="Helical" evidence="5">
    <location>
        <begin position="32"/>
        <end position="52"/>
    </location>
</feature>
<feature type="transmembrane region" description="Helical" evidence="5">
    <location>
        <begin position="181"/>
        <end position="197"/>
    </location>
</feature>
<evidence type="ECO:0000313" key="6">
    <source>
        <dbReference type="EMBL" id="MBS4215132.1"/>
    </source>
</evidence>
<dbReference type="InterPro" id="IPR007300">
    <property type="entry name" value="CidB/LrgB"/>
</dbReference>
<sequence length="233" mass="25242">MGIHPYTIGYGLILTVSVYCIAVWVHGKIPSLLTSPMILSILMVGSVLIGFKFPYEDYYEGGKLISWFLGPAVISLAVPIKKNVAVLIKFKKAIFLGTFVGSLTAILSNFWLFYAAGFPPSLVYSIVPKHVTTPIAMELSKIMGGDPSITVGITFFTGIFGFLTVGYFLDRFSIKDPISRGLVIGVSYHGLGAVRAMEEGELTGAIGSIAFIITGTITSFITPILLIWFKTIL</sequence>
<name>A0A942U9K6_9BACI</name>
<proteinExistence type="predicted"/>
<evidence type="ECO:0000256" key="4">
    <source>
        <dbReference type="ARBA" id="ARBA00023136"/>
    </source>
</evidence>
<feature type="transmembrane region" description="Helical" evidence="5">
    <location>
        <begin position="93"/>
        <end position="114"/>
    </location>
</feature>
<dbReference type="Pfam" id="PF04172">
    <property type="entry name" value="LrgB"/>
    <property type="match status" value="1"/>
</dbReference>
<dbReference type="PANTHER" id="PTHR30249:SF0">
    <property type="entry name" value="PLASTIDAL GLYCOLATE_GLYCERATE TRANSLOCATOR 1, CHLOROPLASTIC"/>
    <property type="match status" value="1"/>
</dbReference>
<feature type="transmembrane region" description="Helical" evidence="5">
    <location>
        <begin position="209"/>
        <end position="229"/>
    </location>
</feature>
<evidence type="ECO:0000256" key="2">
    <source>
        <dbReference type="ARBA" id="ARBA00022692"/>
    </source>
</evidence>
<feature type="transmembrane region" description="Helical" evidence="5">
    <location>
        <begin position="6"/>
        <end position="25"/>
    </location>
</feature>
<protein>
    <submittedName>
        <fullName evidence="6">LrgB family protein</fullName>
    </submittedName>
</protein>
<feature type="transmembrane region" description="Helical" evidence="5">
    <location>
        <begin position="149"/>
        <end position="169"/>
    </location>
</feature>
<accession>A0A942U9K6</accession>
<keyword evidence="2 5" id="KW-0812">Transmembrane</keyword>
<dbReference type="GO" id="GO:0016020">
    <property type="term" value="C:membrane"/>
    <property type="evidence" value="ECO:0007669"/>
    <property type="project" value="UniProtKB-SubCell"/>
</dbReference>
<keyword evidence="7" id="KW-1185">Reference proteome</keyword>
<organism evidence="6 7">
    <name type="scientific">Neobacillus rhizophilus</name>
    <dbReference type="NCBI Taxonomy" id="2833579"/>
    <lineage>
        <taxon>Bacteria</taxon>
        <taxon>Bacillati</taxon>
        <taxon>Bacillota</taxon>
        <taxon>Bacilli</taxon>
        <taxon>Bacillales</taxon>
        <taxon>Bacillaceae</taxon>
        <taxon>Neobacillus</taxon>
    </lineage>
</organism>
<gene>
    <name evidence="6" type="ORF">KHA99_22070</name>
</gene>
<dbReference type="AlphaFoldDB" id="A0A942U9K6"/>
<keyword evidence="3 5" id="KW-1133">Transmembrane helix</keyword>
<dbReference type="RefSeq" id="WP_213119614.1">
    <property type="nucleotide sequence ID" value="NZ_JAGYPF010000004.1"/>
</dbReference>
<evidence type="ECO:0000256" key="1">
    <source>
        <dbReference type="ARBA" id="ARBA00004141"/>
    </source>
</evidence>
<feature type="transmembrane region" description="Helical" evidence="5">
    <location>
        <begin position="64"/>
        <end position="81"/>
    </location>
</feature>